<evidence type="ECO:0000256" key="9">
    <source>
        <dbReference type="SAM" id="Phobius"/>
    </source>
</evidence>
<dbReference type="GO" id="GO:0020037">
    <property type="term" value="F:heme binding"/>
    <property type="evidence" value="ECO:0007669"/>
    <property type="project" value="InterPro"/>
</dbReference>
<dbReference type="InterPro" id="IPR009056">
    <property type="entry name" value="Cyt_c-like_dom"/>
</dbReference>
<dbReference type="Proteomes" id="UP000007472">
    <property type="component" value="Chromosome"/>
</dbReference>
<reference evidence="12 13" key="1">
    <citation type="journal article" date="2011" name="J. Bacteriol.">
        <title>Genome sequence of Taylorella equigenitalis MCE9, the causative agent of contagious equine metritis.</title>
        <authorList>
            <person name="Hebert L."/>
            <person name="Moumen B."/>
            <person name="Duquesne F."/>
            <person name="Breuil M.F."/>
            <person name="Laugier C."/>
            <person name="Batto J.M."/>
            <person name="Renault P."/>
            <person name="Petry S."/>
        </authorList>
    </citation>
    <scope>NUCLEOTIDE SEQUENCE [LARGE SCALE GENOMIC DNA]</scope>
    <source>
        <strain evidence="12 13">MCE9</strain>
    </source>
</reference>
<feature type="binding site" description="covalent" evidence="8">
    <location>
        <position position="57"/>
    </location>
    <ligand>
        <name>heme c</name>
        <dbReference type="ChEBI" id="CHEBI:61717"/>
    </ligand>
</feature>
<keyword evidence="6 8" id="KW-0408">Iron</keyword>
<evidence type="ECO:0000256" key="7">
    <source>
        <dbReference type="ARBA" id="ARBA00023136"/>
    </source>
</evidence>
<sequence length="285" mass="32566">MFKKFLTSLLLLVASVSGVSYASEGGVHWDEAPINIRDKAQLQNGAKLFINYCMNCHSANLVRYNHLTQLGLTEKQIEENLLFTGQKVGDKMTIAMNRKDAKVWFGVTPPDLSVMARAKSANLGQPGTDYIYTYLRTFYRDKSRATGWNNIAFPNSAMPNPFWQEMSPVEVTITDVVEVDKEGGGTEWHEIVSQIDEHGYRKKISDKVLTDYKGEASSHQSIKYLNPEKQAEFDKNVADLTAFLGWMSEPKQEFRKTLGLWVMLFLAIFFVFAWQLNKAYWKHVK</sequence>
<feature type="transmembrane region" description="Helical" evidence="9">
    <location>
        <begin position="258"/>
        <end position="276"/>
    </location>
</feature>
<dbReference type="Pfam" id="PF02167">
    <property type="entry name" value="Cytochrom_C1"/>
    <property type="match status" value="2"/>
</dbReference>
<organism evidence="12 13">
    <name type="scientific">Taylorella equigenitalis (strain MCE9)</name>
    <dbReference type="NCBI Taxonomy" id="937774"/>
    <lineage>
        <taxon>Bacteria</taxon>
        <taxon>Pseudomonadati</taxon>
        <taxon>Pseudomonadota</taxon>
        <taxon>Betaproteobacteria</taxon>
        <taxon>Burkholderiales</taxon>
        <taxon>Alcaligenaceae</taxon>
        <taxon>Taylorella</taxon>
    </lineage>
</organism>
<dbReference type="SUPFAM" id="SSF46626">
    <property type="entry name" value="Cytochrome c"/>
    <property type="match status" value="1"/>
</dbReference>
<dbReference type="GO" id="GO:0009055">
    <property type="term" value="F:electron transfer activity"/>
    <property type="evidence" value="ECO:0007669"/>
    <property type="project" value="InterPro"/>
</dbReference>
<evidence type="ECO:0000313" key="12">
    <source>
        <dbReference type="EMBL" id="ADU91420.1"/>
    </source>
</evidence>
<feature type="binding site" description="covalent" evidence="8">
    <location>
        <position position="53"/>
    </location>
    <ligand>
        <name>heme c</name>
        <dbReference type="ChEBI" id="CHEBI:61717"/>
    </ligand>
</feature>
<keyword evidence="2 8" id="KW-0349">Heme</keyword>
<keyword evidence="3 9" id="KW-0812">Transmembrane</keyword>
<evidence type="ECO:0000313" key="13">
    <source>
        <dbReference type="Proteomes" id="UP000007472"/>
    </source>
</evidence>
<dbReference type="Gene3D" id="1.10.760.10">
    <property type="entry name" value="Cytochrome c-like domain"/>
    <property type="match status" value="1"/>
</dbReference>
<evidence type="ECO:0000259" key="11">
    <source>
        <dbReference type="PROSITE" id="PS51007"/>
    </source>
</evidence>
<dbReference type="PANTHER" id="PTHR10266">
    <property type="entry name" value="CYTOCHROME C1"/>
    <property type="match status" value="1"/>
</dbReference>
<feature type="domain" description="Cytochrome c" evidence="11">
    <location>
        <begin position="40"/>
        <end position="139"/>
    </location>
</feature>
<dbReference type="GO" id="GO:0046872">
    <property type="term" value="F:metal ion binding"/>
    <property type="evidence" value="ECO:0007669"/>
    <property type="project" value="UniProtKB-KW"/>
</dbReference>
<evidence type="ECO:0000256" key="2">
    <source>
        <dbReference type="ARBA" id="ARBA00022617"/>
    </source>
</evidence>
<keyword evidence="4 8" id="KW-0479">Metal-binding</keyword>
<evidence type="ECO:0000256" key="10">
    <source>
        <dbReference type="SAM" id="SignalP"/>
    </source>
</evidence>
<keyword evidence="10" id="KW-0732">Signal</keyword>
<evidence type="ECO:0000256" key="8">
    <source>
        <dbReference type="PIRSR" id="PIRSR602326-1"/>
    </source>
</evidence>
<feature type="signal peptide" evidence="10">
    <location>
        <begin position="1"/>
        <end position="22"/>
    </location>
</feature>
<evidence type="ECO:0000256" key="6">
    <source>
        <dbReference type="ARBA" id="ARBA00023004"/>
    </source>
</evidence>
<dbReference type="AlphaFoldDB" id="A0A654KG88"/>
<protein>
    <submittedName>
        <fullName evidence="12">Ubiquinol cytochrome C oxidoreductase, cytochrome C1 subunit</fullName>
    </submittedName>
</protein>
<evidence type="ECO:0000256" key="4">
    <source>
        <dbReference type="ARBA" id="ARBA00022723"/>
    </source>
</evidence>
<feature type="binding site" description="covalent" evidence="8">
    <location>
        <position position="56"/>
    </location>
    <ligand>
        <name>heme c</name>
        <dbReference type="ChEBI" id="CHEBI:61717"/>
    </ligand>
</feature>
<gene>
    <name evidence="12" type="ordered locus">TEQUI_0478</name>
</gene>
<dbReference type="GO" id="GO:0016020">
    <property type="term" value="C:membrane"/>
    <property type="evidence" value="ECO:0007669"/>
    <property type="project" value="UniProtKB-SubCell"/>
</dbReference>
<name>A0A654KG88_TAYEM</name>
<proteinExistence type="predicted"/>
<dbReference type="PRINTS" id="PR00603">
    <property type="entry name" value="CYTOCHROMEC1"/>
</dbReference>
<dbReference type="PROSITE" id="PS51007">
    <property type="entry name" value="CYTC"/>
    <property type="match status" value="1"/>
</dbReference>
<dbReference type="EMBL" id="CP002456">
    <property type="protein sequence ID" value="ADU91420.1"/>
    <property type="molecule type" value="Genomic_DNA"/>
</dbReference>
<evidence type="ECO:0000256" key="5">
    <source>
        <dbReference type="ARBA" id="ARBA00022989"/>
    </source>
</evidence>
<feature type="chain" id="PRO_5024920755" evidence="10">
    <location>
        <begin position="23"/>
        <end position="285"/>
    </location>
</feature>
<dbReference type="InterPro" id="IPR002326">
    <property type="entry name" value="Cyt_c1"/>
</dbReference>
<evidence type="ECO:0000256" key="3">
    <source>
        <dbReference type="ARBA" id="ARBA00022692"/>
    </source>
</evidence>
<comment type="cofactor">
    <cofactor evidence="8">
        <name>heme c</name>
        <dbReference type="ChEBI" id="CHEBI:61717"/>
    </cofactor>
    <text evidence="8">Binds 1 heme c group covalently per subunit.</text>
</comment>
<dbReference type="InterPro" id="IPR036909">
    <property type="entry name" value="Cyt_c-like_dom_sf"/>
</dbReference>
<comment type="subcellular location">
    <subcellularLocation>
        <location evidence="1">Membrane</location>
    </subcellularLocation>
</comment>
<evidence type="ECO:0000256" key="1">
    <source>
        <dbReference type="ARBA" id="ARBA00004370"/>
    </source>
</evidence>
<dbReference type="PANTHER" id="PTHR10266:SF3">
    <property type="entry name" value="CYTOCHROME C1, HEME PROTEIN, MITOCHONDRIAL"/>
    <property type="match status" value="1"/>
</dbReference>
<dbReference type="KEGG" id="teq:TEQUI_0478"/>
<keyword evidence="7 9" id="KW-0472">Membrane</keyword>
<accession>A0A654KG88</accession>
<keyword evidence="5 9" id="KW-1133">Transmembrane helix</keyword>